<gene>
    <name evidence="1" type="ORF">J8273_8243</name>
</gene>
<evidence type="ECO:0008006" key="3">
    <source>
        <dbReference type="Google" id="ProtNLM"/>
    </source>
</evidence>
<dbReference type="EMBL" id="JAHDYR010000066">
    <property type="protein sequence ID" value="KAG9390203.1"/>
    <property type="molecule type" value="Genomic_DNA"/>
</dbReference>
<evidence type="ECO:0000313" key="2">
    <source>
        <dbReference type="Proteomes" id="UP000717585"/>
    </source>
</evidence>
<sequence length="504" mass="55980">MTSSSFASAPPSGQLVNSALASSTCGWANMPRAPSWLVNALEGYCWRLAKIITRVDTALTQRDPDVPRDDITRLRTEQRAVKAIVDEHLAKISTPGRVDEGVLLTLPCVWRISAALGELTDMVAAFNTAHPPLPGDKPLAGPKLVPLVPMAPVRPGFMHVPCSLNVLNPAWLAQLGVDPEHHATERMTREQLEALPPNIRRVLSVKTDGVAVDLTVQVGALPYVSRRASGNPTMKRKVRERLGVDDADARPAPDPDAHLMGFDPGARALGGFFIRHPDGTTSSGVVPKCGYTKTPSFAFDITPASFKSTNLDSLQNSIRFVLLHEQEIFDAGMVKSFHRVRLTNHILRQKHFHRAGEQLARTLGLTPRRLPRGIAPPRAAPTRLVVFYGSARFKTPRRVHPCAPYGRFAKALPHIMRAFNITAEVRMTNEFRTSLVCPFCRARFRRTRYTRRTMRCHNPNYQGAPWYRQQRLNSDPTTSTWLNLSHRDKTAAQNILDCGLMTDA</sequence>
<proteinExistence type="predicted"/>
<name>A0A8J6DZ39_9EUKA</name>
<evidence type="ECO:0000313" key="1">
    <source>
        <dbReference type="EMBL" id="KAG9390203.1"/>
    </source>
</evidence>
<dbReference type="Proteomes" id="UP000717585">
    <property type="component" value="Unassembled WGS sequence"/>
</dbReference>
<accession>A0A8J6DZ39</accession>
<dbReference type="AlphaFoldDB" id="A0A8J6DZ39"/>
<keyword evidence="2" id="KW-1185">Reference proteome</keyword>
<organism evidence="1 2">
    <name type="scientific">Carpediemonas membranifera</name>
    <dbReference type="NCBI Taxonomy" id="201153"/>
    <lineage>
        <taxon>Eukaryota</taxon>
        <taxon>Metamonada</taxon>
        <taxon>Carpediemonas-like organisms</taxon>
        <taxon>Carpediemonas</taxon>
    </lineage>
</organism>
<comment type="caution">
    <text evidence="1">The sequence shown here is derived from an EMBL/GenBank/DDBJ whole genome shotgun (WGS) entry which is preliminary data.</text>
</comment>
<reference evidence="1" key="1">
    <citation type="submission" date="2021-05" db="EMBL/GenBank/DDBJ databases">
        <title>A free-living protist that lacks canonical eukaryotic 1 DNA replication and segregation systems.</title>
        <authorList>
            <person name="Salas-Leiva D.E."/>
            <person name="Tromer E.C."/>
            <person name="Curtis B.A."/>
            <person name="Jerlstrom-Hultqvist J."/>
            <person name="Kolisko M."/>
            <person name="Yi Z."/>
            <person name="Salas-Leiva J.S."/>
            <person name="Gallot-Lavallee L."/>
            <person name="Kops G.J.P.L."/>
            <person name="Archibald J.M."/>
            <person name="Simpson A.G.B."/>
            <person name="Roger A.J."/>
        </authorList>
    </citation>
    <scope>NUCLEOTIDE SEQUENCE</scope>
    <source>
        <strain evidence="1">BICM</strain>
    </source>
</reference>
<protein>
    <recommendedName>
        <fullName evidence="3">Transposase</fullName>
    </recommendedName>
</protein>